<gene>
    <name evidence="5" type="ORF">B1B_15150</name>
</gene>
<dbReference type="GO" id="GO:0005524">
    <property type="term" value="F:ATP binding"/>
    <property type="evidence" value="ECO:0007669"/>
    <property type="project" value="UniProtKB-KW"/>
</dbReference>
<dbReference type="Pfam" id="PF00005">
    <property type="entry name" value="ABC_tran"/>
    <property type="match status" value="1"/>
</dbReference>
<dbReference type="InterPro" id="IPR027417">
    <property type="entry name" value="P-loop_NTPase"/>
</dbReference>
<sequence>TDERLTGRSPEYIVQRGVSLVPEGRHVFPRMTVRENLLLGAYLPHARARLKETLAQVTAMFPVLQEKAHLQARALSGGEAQMLAIGRALMSRPRLLMVDEPSLGLAPQVVSAVFQCLHDLPSQGVTVFTVEQNVRAILRLADRGYVLAQGRIVDQGPGTELLDHPEVRKAFLGV</sequence>
<dbReference type="GO" id="GO:0016887">
    <property type="term" value="F:ATP hydrolysis activity"/>
    <property type="evidence" value="ECO:0007669"/>
    <property type="project" value="InterPro"/>
</dbReference>
<keyword evidence="5" id="KW-0067">ATP-binding</keyword>
<comment type="caution">
    <text evidence="5">The sequence shown here is derived from an EMBL/GenBank/DDBJ whole genome shotgun (WGS) entry which is preliminary data.</text>
</comment>
<reference evidence="5" key="1">
    <citation type="submission" date="2013-08" db="EMBL/GenBank/DDBJ databases">
        <authorList>
            <person name="Mendez C."/>
            <person name="Richter M."/>
            <person name="Ferrer M."/>
            <person name="Sanchez J."/>
        </authorList>
    </citation>
    <scope>NUCLEOTIDE SEQUENCE</scope>
</reference>
<dbReference type="InterPro" id="IPR003439">
    <property type="entry name" value="ABC_transporter-like_ATP-bd"/>
</dbReference>
<dbReference type="PANTHER" id="PTHR43820:SF4">
    <property type="entry name" value="HIGH-AFFINITY BRANCHED-CHAIN AMINO ACID TRANSPORT ATP-BINDING PROTEIN LIVF"/>
    <property type="match status" value="1"/>
</dbReference>
<accession>T0YWH8</accession>
<feature type="domain" description="ABC transporter" evidence="4">
    <location>
        <begin position="3"/>
        <end position="174"/>
    </location>
</feature>
<evidence type="ECO:0000256" key="1">
    <source>
        <dbReference type="ARBA" id="ARBA00005417"/>
    </source>
</evidence>
<organism evidence="5">
    <name type="scientific">mine drainage metagenome</name>
    <dbReference type="NCBI Taxonomy" id="410659"/>
    <lineage>
        <taxon>unclassified sequences</taxon>
        <taxon>metagenomes</taxon>
        <taxon>ecological metagenomes</taxon>
    </lineage>
</organism>
<dbReference type="SUPFAM" id="SSF52540">
    <property type="entry name" value="P-loop containing nucleoside triphosphate hydrolases"/>
    <property type="match status" value="1"/>
</dbReference>
<dbReference type="EMBL" id="AUZY01010072">
    <property type="protein sequence ID" value="EQD39956.1"/>
    <property type="molecule type" value="Genomic_DNA"/>
</dbReference>
<dbReference type="InterPro" id="IPR052156">
    <property type="entry name" value="BCAA_Transport_ATP-bd_LivF"/>
</dbReference>
<keyword evidence="3" id="KW-0029">Amino-acid transport</keyword>
<dbReference type="GO" id="GO:0015658">
    <property type="term" value="F:branched-chain amino acid transmembrane transporter activity"/>
    <property type="evidence" value="ECO:0007669"/>
    <property type="project" value="TreeGrafter"/>
</dbReference>
<dbReference type="AlphaFoldDB" id="T0YWH8"/>
<reference evidence="5" key="2">
    <citation type="journal article" date="2014" name="ISME J.">
        <title>Microbial stratification in low pH oxic and suboxic macroscopic growths along an acid mine drainage.</title>
        <authorList>
            <person name="Mendez-Garcia C."/>
            <person name="Mesa V."/>
            <person name="Sprenger R.R."/>
            <person name="Richter M."/>
            <person name="Diez M.S."/>
            <person name="Solano J."/>
            <person name="Bargiela R."/>
            <person name="Golyshina O.V."/>
            <person name="Manteca A."/>
            <person name="Ramos J.L."/>
            <person name="Gallego J.R."/>
            <person name="Llorente I."/>
            <person name="Martins Dos Santos V.A."/>
            <person name="Jensen O.N."/>
            <person name="Pelaez A.I."/>
            <person name="Sanchez J."/>
            <person name="Ferrer M."/>
        </authorList>
    </citation>
    <scope>NUCLEOTIDE SEQUENCE</scope>
</reference>
<evidence type="ECO:0000313" key="5">
    <source>
        <dbReference type="EMBL" id="EQD39956.1"/>
    </source>
</evidence>
<dbReference type="PANTHER" id="PTHR43820">
    <property type="entry name" value="HIGH-AFFINITY BRANCHED-CHAIN AMINO ACID TRANSPORT ATP-BINDING PROTEIN LIVF"/>
    <property type="match status" value="1"/>
</dbReference>
<dbReference type="PROSITE" id="PS00211">
    <property type="entry name" value="ABC_TRANSPORTER_1"/>
    <property type="match status" value="1"/>
</dbReference>
<comment type="similarity">
    <text evidence="1">Belongs to the ABC transporter superfamily.</text>
</comment>
<proteinExistence type="inferred from homology"/>
<name>T0YWH8_9ZZZZ</name>
<evidence type="ECO:0000259" key="4">
    <source>
        <dbReference type="PROSITE" id="PS50893"/>
    </source>
</evidence>
<evidence type="ECO:0000256" key="2">
    <source>
        <dbReference type="ARBA" id="ARBA00022448"/>
    </source>
</evidence>
<protein>
    <submittedName>
        <fullName evidence="5">Branched chain amino acid ABC transporter ATP-binding protein</fullName>
    </submittedName>
</protein>
<keyword evidence="2" id="KW-0813">Transport</keyword>
<evidence type="ECO:0000256" key="3">
    <source>
        <dbReference type="ARBA" id="ARBA00022970"/>
    </source>
</evidence>
<dbReference type="Gene3D" id="3.40.50.300">
    <property type="entry name" value="P-loop containing nucleotide triphosphate hydrolases"/>
    <property type="match status" value="1"/>
</dbReference>
<dbReference type="PROSITE" id="PS50893">
    <property type="entry name" value="ABC_TRANSPORTER_2"/>
    <property type="match status" value="1"/>
</dbReference>
<dbReference type="GO" id="GO:0015807">
    <property type="term" value="P:L-amino acid transport"/>
    <property type="evidence" value="ECO:0007669"/>
    <property type="project" value="TreeGrafter"/>
</dbReference>
<feature type="non-terminal residue" evidence="5">
    <location>
        <position position="1"/>
    </location>
</feature>
<keyword evidence="5" id="KW-0547">Nucleotide-binding</keyword>
<dbReference type="InterPro" id="IPR017871">
    <property type="entry name" value="ABC_transporter-like_CS"/>
</dbReference>